<accession>A0A5D3YN23</accession>
<comment type="caution">
    <text evidence="1">The sequence shown here is derived from an EMBL/GenBank/DDBJ whole genome shotgun (WGS) entry which is preliminary data.</text>
</comment>
<dbReference type="RefSeq" id="WP_148897981.1">
    <property type="nucleotide sequence ID" value="NZ_VNHY01000001.1"/>
</dbReference>
<evidence type="ECO:0008006" key="3">
    <source>
        <dbReference type="Google" id="ProtNLM"/>
    </source>
</evidence>
<evidence type="ECO:0000313" key="1">
    <source>
        <dbReference type="EMBL" id="TYP95310.1"/>
    </source>
</evidence>
<organism evidence="1 2">
    <name type="scientific">Fodinibius salinus</name>
    <dbReference type="NCBI Taxonomy" id="860790"/>
    <lineage>
        <taxon>Bacteria</taxon>
        <taxon>Pseudomonadati</taxon>
        <taxon>Balneolota</taxon>
        <taxon>Balneolia</taxon>
        <taxon>Balneolales</taxon>
        <taxon>Balneolaceae</taxon>
        <taxon>Fodinibius</taxon>
    </lineage>
</organism>
<dbReference type="AlphaFoldDB" id="A0A5D3YN23"/>
<name>A0A5D3YN23_9BACT</name>
<keyword evidence="2" id="KW-1185">Reference proteome</keyword>
<dbReference type="EMBL" id="VNHY01000001">
    <property type="protein sequence ID" value="TYP95310.1"/>
    <property type="molecule type" value="Genomic_DNA"/>
</dbReference>
<sequence length="153" mass="17625">MAVFEQDFLMRQVQYLTQLLQQIIFKKNNNKQSEAIREIENAFQRLTKEQPQKLNELSLEETIALFRHQGDFKSDLALAVADLLIEEAQMLSDKNYSRSQKAYQQALLLFKKTQNTASSAIPVNMEEKISVAENNITNSEQLNLIDQLTDEDG</sequence>
<reference evidence="1 2" key="1">
    <citation type="submission" date="2019-07" db="EMBL/GenBank/DDBJ databases">
        <title>Genomic Encyclopedia of Archaeal and Bacterial Type Strains, Phase II (KMG-II): from individual species to whole genera.</title>
        <authorList>
            <person name="Goeker M."/>
        </authorList>
    </citation>
    <scope>NUCLEOTIDE SEQUENCE [LARGE SCALE GENOMIC DNA]</scope>
    <source>
        <strain evidence="1 2">DSM 21935</strain>
    </source>
</reference>
<proteinExistence type="predicted"/>
<dbReference type="Proteomes" id="UP000324595">
    <property type="component" value="Unassembled WGS sequence"/>
</dbReference>
<protein>
    <recommendedName>
        <fullName evidence="3">Tetratricopeptide repeat-containing protein</fullName>
    </recommendedName>
</protein>
<evidence type="ECO:0000313" key="2">
    <source>
        <dbReference type="Proteomes" id="UP000324595"/>
    </source>
</evidence>
<gene>
    <name evidence="1" type="ORF">LX73_0608</name>
</gene>